<proteinExistence type="predicted"/>
<dbReference type="AlphaFoldDB" id="A0AAV3BCA1"/>
<protein>
    <submittedName>
        <fullName evidence="1">Uncharacterized protein</fullName>
    </submittedName>
</protein>
<organism evidence="1 2">
    <name type="scientific">Yersinia pestis biovar Orientalis str. IP275</name>
    <dbReference type="NCBI Taxonomy" id="373665"/>
    <lineage>
        <taxon>Bacteria</taxon>
        <taxon>Pseudomonadati</taxon>
        <taxon>Pseudomonadota</taxon>
        <taxon>Gammaproteobacteria</taxon>
        <taxon>Enterobacterales</taxon>
        <taxon>Yersiniaceae</taxon>
        <taxon>Yersinia</taxon>
    </lineage>
</organism>
<comment type="caution">
    <text evidence="1">The sequence shown here is derived from an EMBL/GenBank/DDBJ whole genome shotgun (WGS) entry which is preliminary data.</text>
</comment>
<reference evidence="1 2" key="1">
    <citation type="submission" date="2008-01" db="EMBL/GenBank/DDBJ databases">
        <title>Yersinia pestis Strain IP275 project at JCVI/TIGR.</title>
        <authorList>
            <person name="Ravel J."/>
            <person name="Eppinger M."/>
            <person name="Fricke W.F."/>
            <person name="Rosovitz M."/>
            <person name="Lindler L.E."/>
            <person name="Bearden S."/>
            <person name="Shriefer M."/>
        </authorList>
    </citation>
    <scope>NUCLEOTIDE SEQUENCE [LARGE SCALE GENOMIC DNA]</scope>
    <source>
        <strain evidence="1 2">IP275</strain>
    </source>
</reference>
<evidence type="ECO:0000313" key="1">
    <source>
        <dbReference type="EMBL" id="EDR32225.1"/>
    </source>
</evidence>
<name>A0AAV3BCA1_YERPE</name>
<evidence type="ECO:0000313" key="2">
    <source>
        <dbReference type="Proteomes" id="UP000004430"/>
    </source>
</evidence>
<gene>
    <name evidence="1" type="ORF">YPIP275_0545</name>
</gene>
<accession>A0AAV3BCA1</accession>
<dbReference type="EMBL" id="AAOS02000014">
    <property type="protein sequence ID" value="EDR32225.1"/>
    <property type="molecule type" value="Genomic_DNA"/>
</dbReference>
<reference evidence="1 2" key="2">
    <citation type="submission" date="2010-03" db="EMBL/GenBank/DDBJ databases">
        <authorList>
            <person name="Payne S.H."/>
            <person name="Sutton G.G."/>
        </authorList>
    </citation>
    <scope>NUCLEOTIDE SEQUENCE [LARGE SCALE GENOMIC DNA]</scope>
    <source>
        <strain evidence="1 2">IP275</strain>
    </source>
</reference>
<sequence length="42" mass="4752">MLYRGISAPSRALITHLVYLILGRHTDGVQKKVELLLKSMTK</sequence>
<dbReference type="Proteomes" id="UP000004430">
    <property type="component" value="Unassembled WGS sequence"/>
</dbReference>